<evidence type="ECO:0000313" key="3">
    <source>
        <dbReference type="Proteomes" id="UP000637239"/>
    </source>
</evidence>
<accession>A0A7R7VQD3</accession>
<protein>
    <submittedName>
        <fullName evidence="2">Uncharacterized protein</fullName>
    </submittedName>
</protein>
<proteinExistence type="predicted"/>
<dbReference type="Proteomes" id="UP000637239">
    <property type="component" value="Chromosome 4"/>
</dbReference>
<dbReference type="GeneID" id="66982508"/>
<keyword evidence="1" id="KW-0472">Membrane</keyword>
<gene>
    <name evidence="2" type="ORF">ACHE_40713A</name>
</gene>
<organism evidence="2 3">
    <name type="scientific">Aspergillus chevalieri</name>
    <name type="common">Eurotium chevalieri</name>
    <dbReference type="NCBI Taxonomy" id="182096"/>
    <lineage>
        <taxon>Eukaryota</taxon>
        <taxon>Fungi</taxon>
        <taxon>Dikarya</taxon>
        <taxon>Ascomycota</taxon>
        <taxon>Pezizomycotina</taxon>
        <taxon>Eurotiomycetes</taxon>
        <taxon>Eurotiomycetidae</taxon>
        <taxon>Eurotiales</taxon>
        <taxon>Aspergillaceae</taxon>
        <taxon>Aspergillus</taxon>
        <taxon>Aspergillus subgen. Aspergillus</taxon>
    </lineage>
</organism>
<dbReference type="EMBL" id="AP024419">
    <property type="protein sequence ID" value="BCR88149.1"/>
    <property type="molecule type" value="Genomic_DNA"/>
</dbReference>
<dbReference type="RefSeq" id="XP_043136671.1">
    <property type="nucleotide sequence ID" value="XM_043278943.1"/>
</dbReference>
<keyword evidence="3" id="KW-1185">Reference proteome</keyword>
<feature type="transmembrane region" description="Helical" evidence="1">
    <location>
        <begin position="6"/>
        <end position="30"/>
    </location>
</feature>
<sequence>MGLVKVLLKAILIPLALFALIVGIAIYMFIRHRNRKKEDKALESSNYGFQPPPITQWGTGPQPSSPFVPVQKPEAVVYPMQYPAPQYSVDAGRQTNNSADKNKVVGQAKWQDALCVAA</sequence>
<name>A0A7R7VQD3_ASPCH</name>
<reference evidence="2" key="2">
    <citation type="submission" date="2021-02" db="EMBL/GenBank/DDBJ databases">
        <title>Aspergillus chevalieri M1 genome sequence.</title>
        <authorList>
            <person name="Kadooka C."/>
            <person name="Mori K."/>
            <person name="Futagami T."/>
        </authorList>
    </citation>
    <scope>NUCLEOTIDE SEQUENCE</scope>
    <source>
        <strain evidence="2">M1</strain>
    </source>
</reference>
<keyword evidence="1" id="KW-1133">Transmembrane helix</keyword>
<evidence type="ECO:0000313" key="2">
    <source>
        <dbReference type="EMBL" id="BCR88149.1"/>
    </source>
</evidence>
<evidence type="ECO:0000256" key="1">
    <source>
        <dbReference type="SAM" id="Phobius"/>
    </source>
</evidence>
<keyword evidence="1" id="KW-0812">Transmembrane</keyword>
<dbReference type="KEGG" id="ache:ACHE_40713A"/>
<reference evidence="2" key="1">
    <citation type="submission" date="2021-01" db="EMBL/GenBank/DDBJ databases">
        <authorList>
            <consortium name="Aspergillus chevalieri M1 genome sequencing consortium"/>
            <person name="Kazuki M."/>
            <person name="Futagami T."/>
        </authorList>
    </citation>
    <scope>NUCLEOTIDE SEQUENCE</scope>
    <source>
        <strain evidence="2">M1</strain>
    </source>
</reference>
<dbReference type="AlphaFoldDB" id="A0A7R7VQD3"/>